<dbReference type="GO" id="GO:0005886">
    <property type="term" value="C:plasma membrane"/>
    <property type="evidence" value="ECO:0007669"/>
    <property type="project" value="UniProtKB-SubCell"/>
</dbReference>
<evidence type="ECO:0000256" key="7">
    <source>
        <dbReference type="ARBA" id="ARBA00024202"/>
    </source>
</evidence>
<dbReference type="eggNOG" id="COG1173">
    <property type="taxonomic scope" value="Bacteria"/>
</dbReference>
<dbReference type="NCBIfam" id="NF045474">
    <property type="entry name" value="Opp2C"/>
    <property type="match status" value="1"/>
</dbReference>
<dbReference type="PANTHER" id="PTHR43386">
    <property type="entry name" value="OLIGOPEPTIDE TRANSPORT SYSTEM PERMEASE PROTEIN APPC"/>
    <property type="match status" value="1"/>
</dbReference>
<dbReference type="KEGG" id="tle:Tlet_1505"/>
<protein>
    <submittedName>
        <fullName evidence="10">Binding-protein-dependent transport systems inner membrane component</fullName>
    </submittedName>
</protein>
<dbReference type="InterPro" id="IPR025966">
    <property type="entry name" value="OppC_N"/>
</dbReference>
<dbReference type="PROSITE" id="PS50928">
    <property type="entry name" value="ABC_TM1"/>
    <property type="match status" value="1"/>
</dbReference>
<keyword evidence="3" id="KW-1003">Cell membrane</keyword>
<keyword evidence="6 8" id="KW-0472">Membrane</keyword>
<comment type="subcellular location">
    <subcellularLocation>
        <location evidence="1 8">Cell membrane</location>
        <topology evidence="1 8">Multi-pass membrane protein</topology>
    </subcellularLocation>
</comment>
<feature type="transmembrane region" description="Helical" evidence="8">
    <location>
        <begin position="16"/>
        <end position="36"/>
    </location>
</feature>
<feature type="transmembrane region" description="Helical" evidence="8">
    <location>
        <begin position="128"/>
        <end position="154"/>
    </location>
</feature>
<keyword evidence="4 8" id="KW-0812">Transmembrane</keyword>
<dbReference type="Pfam" id="PF12911">
    <property type="entry name" value="OppC_N"/>
    <property type="match status" value="1"/>
</dbReference>
<evidence type="ECO:0000256" key="5">
    <source>
        <dbReference type="ARBA" id="ARBA00022989"/>
    </source>
</evidence>
<dbReference type="InterPro" id="IPR053385">
    <property type="entry name" value="ABC_transport_permease"/>
</dbReference>
<evidence type="ECO:0000256" key="6">
    <source>
        <dbReference type="ARBA" id="ARBA00023136"/>
    </source>
</evidence>
<dbReference type="PANTHER" id="PTHR43386:SF1">
    <property type="entry name" value="D,D-DIPEPTIDE TRANSPORT SYSTEM PERMEASE PROTEIN DDPC-RELATED"/>
    <property type="match status" value="1"/>
</dbReference>
<dbReference type="InterPro" id="IPR050366">
    <property type="entry name" value="BP-dependent_transpt_permease"/>
</dbReference>
<dbReference type="InterPro" id="IPR000515">
    <property type="entry name" value="MetI-like"/>
</dbReference>
<dbReference type="InterPro" id="IPR035906">
    <property type="entry name" value="MetI-like_sf"/>
</dbReference>
<dbReference type="HOGENOM" id="CLU_028518_1_1_0"/>
<dbReference type="GO" id="GO:0055085">
    <property type="term" value="P:transmembrane transport"/>
    <property type="evidence" value="ECO:0007669"/>
    <property type="project" value="InterPro"/>
</dbReference>
<proteinExistence type="inferred from homology"/>
<evidence type="ECO:0000256" key="1">
    <source>
        <dbReference type="ARBA" id="ARBA00004651"/>
    </source>
</evidence>
<dbReference type="Pfam" id="PF00528">
    <property type="entry name" value="BPD_transp_1"/>
    <property type="match status" value="1"/>
</dbReference>
<name>A8F7C7_PSELT</name>
<evidence type="ECO:0000256" key="8">
    <source>
        <dbReference type="RuleBase" id="RU363032"/>
    </source>
</evidence>
<reference evidence="10 11" key="2">
    <citation type="journal article" date="2009" name="Proc. Natl. Acad. Sci. U.S.A.">
        <title>On the chimeric nature, thermophilic origin, and phylogenetic placement of the Thermotogales.</title>
        <authorList>
            <person name="Zhaxybayeva O."/>
            <person name="Swithers K.S."/>
            <person name="Lapierre P."/>
            <person name="Fournier G.P."/>
            <person name="Bickhart D.M."/>
            <person name="DeBoy R.T."/>
            <person name="Nelson K.E."/>
            <person name="Nesbo C.L."/>
            <person name="Doolittle W.F."/>
            <person name="Gogarten J.P."/>
            <person name="Noll K.M."/>
        </authorList>
    </citation>
    <scope>NUCLEOTIDE SEQUENCE [LARGE SCALE GENOMIC DNA]</scope>
    <source>
        <strain evidence="11">ATCC BAA-301 / DSM 14385 / NBRC 107922 / TMO</strain>
    </source>
</reference>
<keyword evidence="11" id="KW-1185">Reference proteome</keyword>
<gene>
    <name evidence="10" type="ordered locus">Tlet_1505</name>
</gene>
<evidence type="ECO:0000259" key="9">
    <source>
        <dbReference type="PROSITE" id="PS50928"/>
    </source>
</evidence>
<organism evidence="10 11">
    <name type="scientific">Pseudothermotoga lettingae (strain ATCC BAA-301 / DSM 14385 / NBRC 107922 / TMO)</name>
    <name type="common">Thermotoga lettingae</name>
    <dbReference type="NCBI Taxonomy" id="416591"/>
    <lineage>
        <taxon>Bacteria</taxon>
        <taxon>Thermotogati</taxon>
        <taxon>Thermotogota</taxon>
        <taxon>Thermotogae</taxon>
        <taxon>Thermotogales</taxon>
        <taxon>Thermotogaceae</taxon>
        <taxon>Pseudothermotoga</taxon>
    </lineage>
</organism>
<evidence type="ECO:0000256" key="3">
    <source>
        <dbReference type="ARBA" id="ARBA00022475"/>
    </source>
</evidence>
<feature type="transmembrane region" description="Helical" evidence="8">
    <location>
        <begin position="246"/>
        <end position="271"/>
    </location>
</feature>
<feature type="transmembrane region" description="Helical" evidence="8">
    <location>
        <begin position="83"/>
        <end position="108"/>
    </location>
</feature>
<comment type="similarity">
    <text evidence="7">Belongs to the binding-protein-dependent transport system permease family. OppBC subfamily.</text>
</comment>
<dbReference type="Proteomes" id="UP000002016">
    <property type="component" value="Chromosome"/>
</dbReference>
<evidence type="ECO:0000256" key="4">
    <source>
        <dbReference type="ARBA" id="ARBA00022692"/>
    </source>
</evidence>
<evidence type="ECO:0000313" key="11">
    <source>
        <dbReference type="Proteomes" id="UP000002016"/>
    </source>
</evidence>
<dbReference type="Gene3D" id="1.10.3720.10">
    <property type="entry name" value="MetI-like"/>
    <property type="match status" value="1"/>
</dbReference>
<feature type="domain" description="ABC transmembrane type-1" evidence="9">
    <location>
        <begin position="79"/>
        <end position="268"/>
    </location>
</feature>
<keyword evidence="5 8" id="KW-1133">Transmembrane helix</keyword>
<keyword evidence="2 8" id="KW-0813">Transport</keyword>
<dbReference type="EMBL" id="CP000812">
    <property type="protein sequence ID" value="ABV34061.1"/>
    <property type="molecule type" value="Genomic_DNA"/>
</dbReference>
<evidence type="ECO:0000256" key="2">
    <source>
        <dbReference type="ARBA" id="ARBA00022448"/>
    </source>
</evidence>
<dbReference type="STRING" id="416591.Tlet_1505"/>
<evidence type="ECO:0000313" key="10">
    <source>
        <dbReference type="EMBL" id="ABV34061.1"/>
    </source>
</evidence>
<dbReference type="AlphaFoldDB" id="A8F7C7"/>
<sequence>MDSILVLKVALKKPTALFSVVVIALTLFMAIFAPFITPYKDQALGEPNLSERLQPPGGKHILGTDHMGRDILSRIIYGSRTSLLVGITVVTFSGLIGMIVGIAAGYFGGIVDNLLMRFTDIFLAFPPLLLALLIASTLGKGLGNAVLALVITWWPWYARLSRSQVLSIKTLAYVEAARSAGVSNFMIMIRHIFPNCVTPVLVQATMDMGSAILEAAALSFLGLGVQPPAPDWGLMISEGKNYFLNYWWVPTFPGLFIFLLVMSFNLLGDVLREILDPRLRRRFFL</sequence>
<dbReference type="RefSeq" id="WP_012003537.1">
    <property type="nucleotide sequence ID" value="NC_009828.1"/>
</dbReference>
<dbReference type="SUPFAM" id="SSF161098">
    <property type="entry name" value="MetI-like"/>
    <property type="match status" value="1"/>
</dbReference>
<dbReference type="CDD" id="cd06261">
    <property type="entry name" value="TM_PBP2"/>
    <property type="match status" value="1"/>
</dbReference>
<accession>A8F7C7</accession>
<reference evidence="10 11" key="1">
    <citation type="submission" date="2007-08" db="EMBL/GenBank/DDBJ databases">
        <title>Complete sequence of Thermotoga lettingae TMO.</title>
        <authorList>
            <consortium name="US DOE Joint Genome Institute"/>
            <person name="Copeland A."/>
            <person name="Lucas S."/>
            <person name="Lapidus A."/>
            <person name="Barry K."/>
            <person name="Glavina del Rio T."/>
            <person name="Dalin E."/>
            <person name="Tice H."/>
            <person name="Pitluck S."/>
            <person name="Foster B."/>
            <person name="Bruce D."/>
            <person name="Schmutz J."/>
            <person name="Larimer F."/>
            <person name="Land M."/>
            <person name="Hauser L."/>
            <person name="Kyrpides N."/>
            <person name="Mikhailova N."/>
            <person name="Nelson K."/>
            <person name="Gogarten J.P."/>
            <person name="Noll K."/>
            <person name="Richardson P."/>
        </authorList>
    </citation>
    <scope>NUCLEOTIDE SEQUENCE [LARGE SCALE GENOMIC DNA]</scope>
    <source>
        <strain evidence="11">ATCC BAA-301 / DSM 14385 / NBRC 107922 / TMO</strain>
    </source>
</reference>